<evidence type="ECO:0000256" key="3">
    <source>
        <dbReference type="ARBA" id="ARBA00022692"/>
    </source>
</evidence>
<dbReference type="PANTHER" id="PTHR30561">
    <property type="entry name" value="SMR FAMILY PROTON-DEPENDENT DRUG EFFLUX TRANSPORTER SUGE"/>
    <property type="match status" value="1"/>
</dbReference>
<dbReference type="RefSeq" id="WP_124977718.1">
    <property type="nucleotide sequence ID" value="NZ_BDQK01000001.1"/>
</dbReference>
<evidence type="ECO:0000256" key="6">
    <source>
        <dbReference type="SAM" id="Phobius"/>
    </source>
</evidence>
<protein>
    <submittedName>
        <fullName evidence="7">Uncharacterized protein</fullName>
    </submittedName>
</protein>
<dbReference type="OrthoDB" id="531587at2"/>
<feature type="transmembrane region" description="Helical" evidence="6">
    <location>
        <begin position="76"/>
        <end position="96"/>
    </location>
</feature>
<dbReference type="InterPro" id="IPR037185">
    <property type="entry name" value="EmrE-like"/>
</dbReference>
<keyword evidence="4 6" id="KW-1133">Transmembrane helix</keyword>
<feature type="transmembrane region" description="Helical" evidence="6">
    <location>
        <begin position="102"/>
        <end position="120"/>
    </location>
</feature>
<keyword evidence="5 6" id="KW-0472">Membrane</keyword>
<dbReference type="Proteomes" id="UP000287247">
    <property type="component" value="Unassembled WGS sequence"/>
</dbReference>
<evidence type="ECO:0000256" key="5">
    <source>
        <dbReference type="ARBA" id="ARBA00023136"/>
    </source>
</evidence>
<keyword evidence="2" id="KW-1003">Cell membrane</keyword>
<evidence type="ECO:0000313" key="7">
    <source>
        <dbReference type="EMBL" id="GBF78916.1"/>
    </source>
</evidence>
<dbReference type="EMBL" id="BDQK01000001">
    <property type="protein sequence ID" value="GBF78916.1"/>
    <property type="molecule type" value="Genomic_DNA"/>
</dbReference>
<sequence length="122" mass="13098">MTYQEFCLLLISVLTSAVGQFLLKLGATKLGKVNADNAISHILNIILTPELLAGLACYGLGAIAYILLLTRVNLSVAGPSAAIMYVFSVLIGYFFFKEVIPVYRAFGLGLIVCGVILVVWKA</sequence>
<dbReference type="GO" id="GO:0022857">
    <property type="term" value="F:transmembrane transporter activity"/>
    <property type="evidence" value="ECO:0007669"/>
    <property type="project" value="InterPro"/>
</dbReference>
<feature type="transmembrane region" description="Helical" evidence="6">
    <location>
        <begin position="43"/>
        <end position="69"/>
    </location>
</feature>
<proteinExistence type="predicted"/>
<dbReference type="InterPro" id="IPR000390">
    <property type="entry name" value="Small_drug/metabolite_transptr"/>
</dbReference>
<keyword evidence="8" id="KW-1185">Reference proteome</keyword>
<reference evidence="8" key="1">
    <citation type="submission" date="2017-05" db="EMBL/GenBank/DDBJ databases">
        <title>Physiological properties and genetic analysis related to exopolysaccharide production of fresh-water unicellular cyanobacterium Aphanothece sacrum, Suizenji Nori, that has been cultured as a food source in Japan.</title>
        <authorList>
            <person name="Kanesaki Y."/>
            <person name="Yoshikawa S."/>
            <person name="Ohki K."/>
        </authorList>
    </citation>
    <scope>NUCLEOTIDE SEQUENCE [LARGE SCALE GENOMIC DNA]</scope>
    <source>
        <strain evidence="8">FPU1</strain>
    </source>
</reference>
<dbReference type="GO" id="GO:0005886">
    <property type="term" value="C:plasma membrane"/>
    <property type="evidence" value="ECO:0007669"/>
    <property type="project" value="UniProtKB-SubCell"/>
</dbReference>
<dbReference type="Pfam" id="PF10639">
    <property type="entry name" value="TMEM234"/>
    <property type="match status" value="1"/>
</dbReference>
<dbReference type="InterPro" id="IPR018908">
    <property type="entry name" value="TMEM234"/>
</dbReference>
<accession>A0A401ICG5</accession>
<name>A0A401ICG5_APHSA</name>
<dbReference type="SUPFAM" id="SSF103481">
    <property type="entry name" value="Multidrug resistance efflux transporter EmrE"/>
    <property type="match status" value="1"/>
</dbReference>
<comment type="caution">
    <text evidence="7">The sequence shown here is derived from an EMBL/GenBank/DDBJ whole genome shotgun (WGS) entry which is preliminary data.</text>
</comment>
<evidence type="ECO:0000256" key="2">
    <source>
        <dbReference type="ARBA" id="ARBA00022475"/>
    </source>
</evidence>
<comment type="subcellular location">
    <subcellularLocation>
        <location evidence="1">Cell membrane</location>
        <topology evidence="1">Multi-pass membrane protein</topology>
    </subcellularLocation>
</comment>
<dbReference type="Gene3D" id="1.10.3730.20">
    <property type="match status" value="1"/>
</dbReference>
<dbReference type="PANTHER" id="PTHR30561:SF9">
    <property type="entry name" value="4-AMINO-4-DEOXY-L-ARABINOSE-PHOSPHOUNDECAPRENOL FLIPPASE SUBUNIT ARNF-RELATED"/>
    <property type="match status" value="1"/>
</dbReference>
<organism evidence="7 8">
    <name type="scientific">Aphanothece sacrum FPU1</name>
    <dbReference type="NCBI Taxonomy" id="1920663"/>
    <lineage>
        <taxon>Bacteria</taxon>
        <taxon>Bacillati</taxon>
        <taxon>Cyanobacteriota</taxon>
        <taxon>Cyanophyceae</taxon>
        <taxon>Oscillatoriophycideae</taxon>
        <taxon>Chroococcales</taxon>
        <taxon>Aphanothecaceae</taxon>
        <taxon>Aphanothece</taxon>
    </lineage>
</organism>
<gene>
    <name evidence="7" type="ORF">AsFPU1_0307</name>
</gene>
<keyword evidence="3 6" id="KW-0812">Transmembrane</keyword>
<evidence type="ECO:0000256" key="1">
    <source>
        <dbReference type="ARBA" id="ARBA00004651"/>
    </source>
</evidence>
<dbReference type="AlphaFoldDB" id="A0A401ICG5"/>
<evidence type="ECO:0000313" key="8">
    <source>
        <dbReference type="Proteomes" id="UP000287247"/>
    </source>
</evidence>
<evidence type="ECO:0000256" key="4">
    <source>
        <dbReference type="ARBA" id="ARBA00022989"/>
    </source>
</evidence>